<evidence type="ECO:0000313" key="1">
    <source>
        <dbReference type="EMBL" id="UZD21815.1"/>
    </source>
</evidence>
<keyword evidence="2" id="KW-1185">Reference proteome</keyword>
<accession>A0ABY6MDH9</accession>
<reference evidence="1" key="1">
    <citation type="submission" date="2022-10" db="EMBL/GenBank/DDBJ databases">
        <title>Algoriphagus sp. a novel bacteria isolate from halophytes salicornia europaea.</title>
        <authorList>
            <person name="Peng Y."/>
            <person name="Jiang L."/>
            <person name="Lee J."/>
        </authorList>
    </citation>
    <scope>NUCLEOTIDE SEQUENCE</scope>
    <source>
        <strain evidence="1">TR-M5</strain>
    </source>
</reference>
<gene>
    <name evidence="1" type="ORF">OM944_14200</name>
</gene>
<organism evidence="1 2">
    <name type="scientific">Algoriphagus halophytocola</name>
    <dbReference type="NCBI Taxonomy" id="2991499"/>
    <lineage>
        <taxon>Bacteria</taxon>
        <taxon>Pseudomonadati</taxon>
        <taxon>Bacteroidota</taxon>
        <taxon>Cytophagia</taxon>
        <taxon>Cytophagales</taxon>
        <taxon>Cyclobacteriaceae</taxon>
        <taxon>Algoriphagus</taxon>
    </lineage>
</organism>
<dbReference type="Proteomes" id="UP001163156">
    <property type="component" value="Chromosome"/>
</dbReference>
<dbReference type="RefSeq" id="WP_264808281.1">
    <property type="nucleotide sequence ID" value="NZ_CP110226.1"/>
</dbReference>
<name>A0ABY6MDH9_9BACT</name>
<dbReference type="EMBL" id="CP110226">
    <property type="protein sequence ID" value="UZD21815.1"/>
    <property type="molecule type" value="Genomic_DNA"/>
</dbReference>
<proteinExistence type="predicted"/>
<evidence type="ECO:0000313" key="2">
    <source>
        <dbReference type="Proteomes" id="UP001163156"/>
    </source>
</evidence>
<sequence length="71" mass="8184">MRTQILVEAKNMKWSVDTDHGGDGDVMIWYPRFWILISSNDEYQMLNDKVGRSQVCDADHGAEVDKKGRLL</sequence>
<protein>
    <submittedName>
        <fullName evidence="1">Uncharacterized protein</fullName>
    </submittedName>
</protein>